<evidence type="ECO:0000313" key="1">
    <source>
        <dbReference type="EMBL" id="AVF25372.1"/>
    </source>
</evidence>
<reference evidence="1 4" key="2">
    <citation type="journal article" date="2020" name="Int. J. Med. Microbiol.">
        <title>Discovery of Paenibacillus larvae ERIC V: Phenotypic and genomic comparison to genotypes ERIC I-IV reveal different inventories of virulence factors which correlate with epidemiological prevalences of American Foulbrood.</title>
        <authorList>
            <person name="Beims H."/>
            <person name="Bunk B."/>
            <person name="Erler S."/>
            <person name="Mohr K.I."/>
            <person name="Sproer C."/>
            <person name="Pradella S."/>
            <person name="Gunther G."/>
            <person name="Rohde M."/>
            <person name="von der Ohe W."/>
            <person name="Steinert M."/>
        </authorList>
    </citation>
    <scope>NUCLEOTIDE SEQUENCE</scope>
    <source>
        <strain evidence="1">Eric_III</strain>
        <strain evidence="2">Eric_V</strain>
    </source>
</reference>
<dbReference type="EMBL" id="CP019655">
    <property type="protein sequence ID" value="AVF25372.1"/>
    <property type="molecule type" value="Genomic_DNA"/>
</dbReference>
<reference evidence="3" key="1">
    <citation type="submission" date="2017-02" db="EMBL/GenBank/DDBJ databases">
        <title>Delineation of Paenibacillus larvae strains originating from foulbrood outbreaks.</title>
        <authorList>
            <person name="Beims H."/>
            <person name="Bunk B."/>
            <person name="Sproeer C."/>
            <person name="Mohr K.I."/>
            <person name="Pradella S."/>
            <person name="Guenther G."/>
            <person name="Rohde M."/>
            <person name="von der Ohe W."/>
            <person name="Steinert M."/>
        </authorList>
    </citation>
    <scope>NUCLEOTIDE SEQUENCE [LARGE SCALE GENOMIC DNA]</scope>
    <source>
        <strain evidence="3">Eric_III</strain>
    </source>
</reference>
<evidence type="ECO:0000313" key="4">
    <source>
        <dbReference type="Proteomes" id="UP000464330"/>
    </source>
</evidence>
<sequence>MKIKNLILCIAVAITLLGGSTLSMTGFNVAFEHGTEDQKASKA</sequence>
<accession>A0A2L1UB43</accession>
<accession>A0A8B6WVP3</accession>
<gene>
    <name evidence="1" type="ORF">ERICIII_01169</name>
    <name evidence="2" type="ORF">ERICV_01185</name>
</gene>
<organism evidence="1 3">
    <name type="scientific">Paenibacillus larvae subsp. larvae</name>
    <dbReference type="NCBI Taxonomy" id="147375"/>
    <lineage>
        <taxon>Bacteria</taxon>
        <taxon>Bacillati</taxon>
        <taxon>Bacillota</taxon>
        <taxon>Bacilli</taxon>
        <taxon>Bacillales</taxon>
        <taxon>Paenibacillaceae</taxon>
        <taxon>Paenibacillus</taxon>
    </lineage>
</organism>
<accession>A0A6C0QNV3</accession>
<dbReference type="Proteomes" id="UP000464330">
    <property type="component" value="Chromosome"/>
</dbReference>
<dbReference type="AlphaFoldDB" id="A0A2L1UB43"/>
<protein>
    <submittedName>
        <fullName evidence="1">Uncharacterized protein</fullName>
    </submittedName>
</protein>
<dbReference type="Proteomes" id="UP000239833">
    <property type="component" value="Chromosome"/>
</dbReference>
<evidence type="ECO:0000313" key="3">
    <source>
        <dbReference type="Proteomes" id="UP000239833"/>
    </source>
</evidence>
<proteinExistence type="predicted"/>
<dbReference type="RefSeq" id="WP_024093596.1">
    <property type="nucleotide sequence ID" value="NZ_CP019651.1"/>
</dbReference>
<dbReference type="GeneID" id="78828540"/>
<evidence type="ECO:0000313" key="2">
    <source>
        <dbReference type="EMBL" id="QHZ50357.1"/>
    </source>
</evidence>
<name>A0A2L1UB43_9BACL</name>
<dbReference type="EMBL" id="CP019717">
    <property type="protein sequence ID" value="QHZ50357.1"/>
    <property type="molecule type" value="Genomic_DNA"/>
</dbReference>